<feature type="chain" id="PRO_5039308139" evidence="5">
    <location>
        <begin position="26"/>
        <end position="266"/>
    </location>
</feature>
<feature type="domain" description="Solute-binding protein family 3/N-terminal" evidence="6">
    <location>
        <begin position="39"/>
        <end position="260"/>
    </location>
</feature>
<dbReference type="InterPro" id="IPR001638">
    <property type="entry name" value="Solute-binding_3/MltF_N"/>
</dbReference>
<evidence type="ECO:0000313" key="9">
    <source>
        <dbReference type="Proteomes" id="UP000002505"/>
    </source>
</evidence>
<evidence type="ECO:0000259" key="6">
    <source>
        <dbReference type="SMART" id="SM00062"/>
    </source>
</evidence>
<dbReference type="PANTHER" id="PTHR35936">
    <property type="entry name" value="MEMBRANE-BOUND LYTIC MUREIN TRANSGLYCOSYLASE F"/>
    <property type="match status" value="1"/>
</dbReference>
<evidence type="ECO:0000259" key="7">
    <source>
        <dbReference type="SMART" id="SM00079"/>
    </source>
</evidence>
<sequence length="266" mass="27552">MFSRTSKAAVVAALAALTLAASGCAATSSASAESAPKEKFTIATSGTFRPITFSEAGKLTGFDIEVGTLIAEKLGMEPEFVEGQLTGLLPGLNSGKFDAVMSGLTMTDARKQSITFSTPYLADGAVAVVKKDNTKVEQLSKLDGLVVGAIGGSGTESDVKGIGGFTELKAYPGAPEGFADVAAGRIEVFATGRIAAENFMKNSPLASELKIVGDVYGTKPAGVGLPKDDTEMKPKVDKIIEELKADGTLEELNQKWFGFTVEIPSA</sequence>
<reference evidence="8" key="1">
    <citation type="submission" date="2009-01" db="EMBL/GenBank/DDBJ databases">
        <title>Complete sequence of chromosome of Arthrobacter chlorophenolicus A6.</title>
        <authorList>
            <consortium name="US DOE Joint Genome Institute"/>
            <person name="Lucas S."/>
            <person name="Copeland A."/>
            <person name="Lapidus A."/>
            <person name="Glavina del Rio T."/>
            <person name="Tice H."/>
            <person name="Bruce D."/>
            <person name="Goodwin L."/>
            <person name="Pitluck S."/>
            <person name="Goltsman E."/>
            <person name="Clum A."/>
            <person name="Larimer F."/>
            <person name="Land M."/>
            <person name="Hauser L."/>
            <person name="Kyrpides N."/>
            <person name="Mikhailova N."/>
            <person name="Jansson J."/>
            <person name="Richardson P."/>
        </authorList>
    </citation>
    <scope>NUCLEOTIDE SEQUENCE [LARGE SCALE GENOMIC DNA]</scope>
    <source>
        <strain evidence="8">A6</strain>
    </source>
</reference>
<dbReference type="HOGENOM" id="CLU_019602_18_1_11"/>
<evidence type="ECO:0000256" key="4">
    <source>
        <dbReference type="RuleBase" id="RU003744"/>
    </source>
</evidence>
<dbReference type="PROSITE" id="PS51257">
    <property type="entry name" value="PROKAR_LIPOPROTEIN"/>
    <property type="match status" value="1"/>
</dbReference>
<dbReference type="EMBL" id="CP001341">
    <property type="protein sequence ID" value="ACL39113.1"/>
    <property type="molecule type" value="Genomic_DNA"/>
</dbReference>
<gene>
    <name evidence="8" type="ordered locus">Achl_1122</name>
</gene>
<evidence type="ECO:0000256" key="5">
    <source>
        <dbReference type="SAM" id="SignalP"/>
    </source>
</evidence>
<dbReference type="PROSITE" id="PS01039">
    <property type="entry name" value="SBP_BACTERIAL_3"/>
    <property type="match status" value="1"/>
</dbReference>
<dbReference type="AlphaFoldDB" id="B8HE78"/>
<evidence type="ECO:0000313" key="8">
    <source>
        <dbReference type="EMBL" id="ACL39113.1"/>
    </source>
</evidence>
<evidence type="ECO:0000256" key="1">
    <source>
        <dbReference type="ARBA" id="ARBA00004196"/>
    </source>
</evidence>
<comment type="subcellular location">
    <subcellularLocation>
        <location evidence="1">Cell envelope</location>
    </subcellularLocation>
</comment>
<protein>
    <submittedName>
        <fullName evidence="8">Extracellular solute-binding protein family 3</fullName>
    </submittedName>
</protein>
<dbReference type="SMART" id="SM00062">
    <property type="entry name" value="PBPb"/>
    <property type="match status" value="1"/>
</dbReference>
<dbReference type="InterPro" id="IPR001320">
    <property type="entry name" value="Iontro_rcpt_C"/>
</dbReference>
<comment type="similarity">
    <text evidence="2 4">Belongs to the bacterial solute-binding protein 3 family.</text>
</comment>
<dbReference type="STRING" id="452863.Achl_1122"/>
<dbReference type="GO" id="GO:0015276">
    <property type="term" value="F:ligand-gated monoatomic ion channel activity"/>
    <property type="evidence" value="ECO:0007669"/>
    <property type="project" value="InterPro"/>
</dbReference>
<dbReference type="OrthoDB" id="9814902at2"/>
<evidence type="ECO:0000256" key="2">
    <source>
        <dbReference type="ARBA" id="ARBA00010333"/>
    </source>
</evidence>
<keyword evidence="3 5" id="KW-0732">Signal</keyword>
<dbReference type="GO" id="GO:0030313">
    <property type="term" value="C:cell envelope"/>
    <property type="evidence" value="ECO:0007669"/>
    <property type="project" value="UniProtKB-SubCell"/>
</dbReference>
<dbReference type="Gene3D" id="3.40.190.10">
    <property type="entry name" value="Periplasmic binding protein-like II"/>
    <property type="match status" value="2"/>
</dbReference>
<feature type="signal peptide" evidence="5">
    <location>
        <begin position="1"/>
        <end position="25"/>
    </location>
</feature>
<evidence type="ECO:0000256" key="3">
    <source>
        <dbReference type="ARBA" id="ARBA00022729"/>
    </source>
</evidence>
<dbReference type="PANTHER" id="PTHR35936:SF19">
    <property type="entry name" value="AMINO-ACID-BINDING PROTEIN YXEM-RELATED"/>
    <property type="match status" value="1"/>
</dbReference>
<organism evidence="8 9">
    <name type="scientific">Pseudarthrobacter chlorophenolicus (strain ATCC 700700 / DSM 12829 / CIP 107037 / JCM 12360 / KCTC 9906 / NCIMB 13794 / A6)</name>
    <name type="common">Arthrobacter chlorophenolicus</name>
    <dbReference type="NCBI Taxonomy" id="452863"/>
    <lineage>
        <taxon>Bacteria</taxon>
        <taxon>Bacillati</taxon>
        <taxon>Actinomycetota</taxon>
        <taxon>Actinomycetes</taxon>
        <taxon>Micrococcales</taxon>
        <taxon>Micrococcaceae</taxon>
        <taxon>Pseudarthrobacter</taxon>
    </lineage>
</organism>
<dbReference type="InterPro" id="IPR018313">
    <property type="entry name" value="SBP_3_CS"/>
</dbReference>
<dbReference type="Proteomes" id="UP000002505">
    <property type="component" value="Chromosome"/>
</dbReference>
<dbReference type="SUPFAM" id="SSF53850">
    <property type="entry name" value="Periplasmic binding protein-like II"/>
    <property type="match status" value="1"/>
</dbReference>
<dbReference type="KEGG" id="ach:Achl_1122"/>
<dbReference type="eggNOG" id="COG0834">
    <property type="taxonomic scope" value="Bacteria"/>
</dbReference>
<dbReference type="SMART" id="SM00079">
    <property type="entry name" value="PBPe"/>
    <property type="match status" value="1"/>
</dbReference>
<dbReference type="RefSeq" id="WP_015936336.1">
    <property type="nucleotide sequence ID" value="NC_011886.1"/>
</dbReference>
<dbReference type="GO" id="GO:0016020">
    <property type="term" value="C:membrane"/>
    <property type="evidence" value="ECO:0007669"/>
    <property type="project" value="InterPro"/>
</dbReference>
<feature type="domain" description="Ionotropic glutamate receptor C-terminal" evidence="7">
    <location>
        <begin position="39"/>
        <end position="259"/>
    </location>
</feature>
<dbReference type="Pfam" id="PF00497">
    <property type="entry name" value="SBP_bac_3"/>
    <property type="match status" value="1"/>
</dbReference>
<dbReference type="CDD" id="cd13626">
    <property type="entry name" value="PBP2_Cystine_like"/>
    <property type="match status" value="1"/>
</dbReference>
<accession>B8HE78</accession>
<keyword evidence="9" id="KW-1185">Reference proteome</keyword>
<name>B8HE78_PSECP</name>
<proteinExistence type="inferred from homology"/>